<sequence length="662" mass="76418">MLAEALHSDMCIFRLSEQKSHPQSSVSTSNDNAYNEPSNFLSCNCLGSPQQVWHSLCDSRRNESKRRPEEWKKLEVKGIRSRVTTLLTMIQLCERMKYRRETYHRAIDIFDRIMAEFDFQAMTKSEIIFIGIFAVFIASKVEERQKNHWRNISEYISKVCPCDRMETENMLDLEMRIITNINWSFRSITALEWAKIYAHMMRVYTTYKRICNLSLAHQSTPTKKRTKIAHGVSDDEEVDFFTWAQLDDLVVGEPSLPVDLCNRIAIAQVLDLCMVDLYNFNFTYRQLGAAACISVFGLDYEIALRITGLKMKDLRPAVDFVNSHRRIYMKYVHEEGANIATRENDLLHFFKGLDEDEEVEIVKSEDEPPEISGSTQTLLKWSPEVETVAAQFRLREKDSPEAAEIPAIKHKVSKSTTAISQKQGPSNASPKFKKKSRIFVSDSEVSLLEINVNSPNFRDIAMEANIPAQRRLTISSPESGKEEGSCKLDCNILEDKEERPDPSPSILTKAQIFAHFSPPLQELADRKCTRVIEMECECGCGERNLIRDMDELEQMVHSLTQNRRNGKAMGRIFVTKLNQQGEVEIRREIPVPHPAEALEKQMANYYTQSFPLEPHTTLRVVKRLQRFWMQYGNRPPCTRRRSHSVPRQNKRASANRRGRKST</sequence>
<evidence type="ECO:0000313" key="3">
    <source>
        <dbReference type="EMBL" id="VDK79505.1"/>
    </source>
</evidence>
<dbReference type="PANTHER" id="PTHR10177">
    <property type="entry name" value="CYCLINS"/>
    <property type="match status" value="1"/>
</dbReference>
<proteinExistence type="predicted"/>
<feature type="region of interest" description="Disordered" evidence="1">
    <location>
        <begin position="413"/>
        <end position="433"/>
    </location>
</feature>
<dbReference type="InterPro" id="IPR036915">
    <property type="entry name" value="Cyclin-like_sf"/>
</dbReference>
<dbReference type="Pfam" id="PF00134">
    <property type="entry name" value="Cyclin_N"/>
    <property type="match status" value="1"/>
</dbReference>
<dbReference type="InterPro" id="IPR039361">
    <property type="entry name" value="Cyclin"/>
</dbReference>
<dbReference type="AlphaFoldDB" id="A0A3P6TF71"/>
<dbReference type="Proteomes" id="UP000277928">
    <property type="component" value="Unassembled WGS sequence"/>
</dbReference>
<evidence type="ECO:0000259" key="2">
    <source>
        <dbReference type="Pfam" id="PF00134"/>
    </source>
</evidence>
<feature type="compositionally biased region" description="Polar residues" evidence="1">
    <location>
        <begin position="414"/>
        <end position="429"/>
    </location>
</feature>
<dbReference type="SUPFAM" id="SSF47954">
    <property type="entry name" value="Cyclin-like"/>
    <property type="match status" value="2"/>
</dbReference>
<feature type="compositionally biased region" description="Basic residues" evidence="1">
    <location>
        <begin position="637"/>
        <end position="662"/>
    </location>
</feature>
<dbReference type="OMA" id="IEMECEC"/>
<dbReference type="InterPro" id="IPR006671">
    <property type="entry name" value="Cyclin_N"/>
</dbReference>
<accession>A0A3P6TF71</accession>
<name>A0A3P6TF71_LITSI</name>
<dbReference type="OrthoDB" id="5590282at2759"/>
<dbReference type="Gene3D" id="1.10.472.10">
    <property type="entry name" value="Cyclin-like"/>
    <property type="match status" value="2"/>
</dbReference>
<evidence type="ECO:0000256" key="1">
    <source>
        <dbReference type="SAM" id="MobiDB-lite"/>
    </source>
</evidence>
<feature type="domain" description="Cyclin N-terminal" evidence="2">
    <location>
        <begin position="80"/>
        <end position="184"/>
    </location>
</feature>
<organism evidence="3 4">
    <name type="scientific">Litomosoides sigmodontis</name>
    <name type="common">Filarial nematode worm</name>
    <dbReference type="NCBI Taxonomy" id="42156"/>
    <lineage>
        <taxon>Eukaryota</taxon>
        <taxon>Metazoa</taxon>
        <taxon>Ecdysozoa</taxon>
        <taxon>Nematoda</taxon>
        <taxon>Chromadorea</taxon>
        <taxon>Rhabditida</taxon>
        <taxon>Spirurina</taxon>
        <taxon>Spiruromorpha</taxon>
        <taxon>Filarioidea</taxon>
        <taxon>Onchocercidae</taxon>
        <taxon>Litomosoides</taxon>
    </lineage>
</organism>
<keyword evidence="4" id="KW-1185">Reference proteome</keyword>
<gene>
    <name evidence="3" type="ORF">NLS_LOCUS4536</name>
</gene>
<feature type="region of interest" description="Disordered" evidence="1">
    <location>
        <begin position="633"/>
        <end position="662"/>
    </location>
</feature>
<dbReference type="EMBL" id="UYRX01000295">
    <property type="protein sequence ID" value="VDK79505.1"/>
    <property type="molecule type" value="Genomic_DNA"/>
</dbReference>
<reference evidence="3 4" key="1">
    <citation type="submission" date="2018-08" db="EMBL/GenBank/DDBJ databases">
        <authorList>
            <person name="Laetsch R D."/>
            <person name="Stevens L."/>
            <person name="Kumar S."/>
            <person name="Blaxter L. M."/>
        </authorList>
    </citation>
    <scope>NUCLEOTIDE SEQUENCE [LARGE SCALE GENOMIC DNA]</scope>
</reference>
<evidence type="ECO:0000313" key="4">
    <source>
        <dbReference type="Proteomes" id="UP000277928"/>
    </source>
</evidence>
<dbReference type="STRING" id="42156.A0A3P6TF71"/>
<dbReference type="CDD" id="cd20520">
    <property type="entry name" value="CYCLIN_CCNE_rpt2"/>
    <property type="match status" value="1"/>
</dbReference>
<protein>
    <recommendedName>
        <fullName evidence="2">Cyclin N-terminal domain-containing protein</fullName>
    </recommendedName>
</protein>